<dbReference type="InterPro" id="IPR024072">
    <property type="entry name" value="DHFR-like_dom_sf"/>
</dbReference>
<dbReference type="RefSeq" id="WP_310325524.1">
    <property type="nucleotide sequence ID" value="NZ_JAVDXV010000002.1"/>
</dbReference>
<reference evidence="2 3" key="1">
    <citation type="submission" date="2023-07" db="EMBL/GenBank/DDBJ databases">
        <title>Sorghum-associated microbial communities from plants grown in Nebraska, USA.</title>
        <authorList>
            <person name="Schachtman D."/>
        </authorList>
    </citation>
    <scope>NUCLEOTIDE SEQUENCE [LARGE SCALE GENOMIC DNA]</scope>
    <source>
        <strain evidence="2 3">BE316</strain>
    </source>
</reference>
<dbReference type="Pfam" id="PF01872">
    <property type="entry name" value="RibD_C"/>
    <property type="match status" value="1"/>
</dbReference>
<evidence type="ECO:0000313" key="2">
    <source>
        <dbReference type="EMBL" id="MDR7331812.1"/>
    </source>
</evidence>
<feature type="domain" description="Bacterial bifunctional deaminase-reductase C-terminal" evidence="1">
    <location>
        <begin position="3"/>
        <end position="166"/>
    </location>
</feature>
<name>A0ABU2A5Q2_9BURK</name>
<accession>A0ABU2A5Q2</accession>
<protein>
    <submittedName>
        <fullName evidence="2">Dihydrofolate reductase</fullName>
    </submittedName>
</protein>
<sequence length="196" mass="20885">MPRLIFSQLVSLDGFCAGPGGDLSRLPMGAAFDEHNLELLRTAGTLLFGRVTFGMFRDYWPAVRQDPAAEPVQAAIAAFVCPSPKLVVSDSLRLPPGETWSDAEVVGRTQGHARIRVLKQGRGGDLLAYGSHVLMNDLLAQGLVDELRVLVAPVLLGAGVATFETGVPVPVPLALQEQRRLAGSDIVMLRYGLSAG</sequence>
<dbReference type="Proteomes" id="UP001180825">
    <property type="component" value="Unassembled WGS sequence"/>
</dbReference>
<keyword evidence="3" id="KW-1185">Reference proteome</keyword>
<dbReference type="EMBL" id="JAVDXV010000002">
    <property type="protein sequence ID" value="MDR7331812.1"/>
    <property type="molecule type" value="Genomic_DNA"/>
</dbReference>
<gene>
    <name evidence="2" type="ORF">J2X21_000938</name>
</gene>
<evidence type="ECO:0000313" key="3">
    <source>
        <dbReference type="Proteomes" id="UP001180825"/>
    </source>
</evidence>
<dbReference type="InterPro" id="IPR002734">
    <property type="entry name" value="RibDG_C"/>
</dbReference>
<dbReference type="PANTHER" id="PTHR38011:SF11">
    <property type="entry name" value="2,5-DIAMINO-6-RIBOSYLAMINO-4(3H)-PYRIMIDINONE 5'-PHOSPHATE REDUCTASE"/>
    <property type="match status" value="1"/>
</dbReference>
<dbReference type="SUPFAM" id="SSF53597">
    <property type="entry name" value="Dihydrofolate reductase-like"/>
    <property type="match status" value="1"/>
</dbReference>
<comment type="caution">
    <text evidence="2">The sequence shown here is derived from an EMBL/GenBank/DDBJ whole genome shotgun (WGS) entry which is preliminary data.</text>
</comment>
<proteinExistence type="predicted"/>
<dbReference type="Gene3D" id="3.40.430.10">
    <property type="entry name" value="Dihydrofolate Reductase, subunit A"/>
    <property type="match status" value="1"/>
</dbReference>
<dbReference type="InterPro" id="IPR050765">
    <property type="entry name" value="Riboflavin_Biosynth_HTPR"/>
</dbReference>
<evidence type="ECO:0000259" key="1">
    <source>
        <dbReference type="Pfam" id="PF01872"/>
    </source>
</evidence>
<organism evidence="2 3">
    <name type="scientific">Roseateles asaccharophilus</name>
    <dbReference type="NCBI Taxonomy" id="582607"/>
    <lineage>
        <taxon>Bacteria</taxon>
        <taxon>Pseudomonadati</taxon>
        <taxon>Pseudomonadota</taxon>
        <taxon>Betaproteobacteria</taxon>
        <taxon>Burkholderiales</taxon>
        <taxon>Sphaerotilaceae</taxon>
        <taxon>Roseateles</taxon>
    </lineage>
</organism>
<dbReference type="PANTHER" id="PTHR38011">
    <property type="entry name" value="DIHYDROFOLATE REDUCTASE FAMILY PROTEIN (AFU_ORTHOLOGUE AFUA_8G06820)"/>
    <property type="match status" value="1"/>
</dbReference>